<proteinExistence type="predicted"/>
<evidence type="ECO:0000256" key="2">
    <source>
        <dbReference type="ARBA" id="ARBA00022729"/>
    </source>
</evidence>
<keyword evidence="4" id="KW-0564">Palmitate</keyword>
<dbReference type="Proteomes" id="UP000612456">
    <property type="component" value="Unassembled WGS sequence"/>
</dbReference>
<keyword evidence="2" id="KW-0732">Signal</keyword>
<evidence type="ECO:0000256" key="3">
    <source>
        <dbReference type="ARBA" id="ARBA00023136"/>
    </source>
</evidence>
<dbReference type="PANTHER" id="PTHR43649:SF33">
    <property type="entry name" value="POLYGALACTURONAN_RHAMNOGALACTURONAN-BINDING PROTEIN YTCQ"/>
    <property type="match status" value="1"/>
</dbReference>
<dbReference type="Pfam" id="PF01547">
    <property type="entry name" value="SBP_bac_1"/>
    <property type="match status" value="1"/>
</dbReference>
<evidence type="ECO:0000256" key="1">
    <source>
        <dbReference type="ARBA" id="ARBA00022475"/>
    </source>
</evidence>
<name>A0A916Z7I4_9BACL</name>
<dbReference type="SUPFAM" id="SSF53850">
    <property type="entry name" value="Periplasmic binding protein-like II"/>
    <property type="match status" value="1"/>
</dbReference>
<dbReference type="InterPro" id="IPR006059">
    <property type="entry name" value="SBP"/>
</dbReference>
<dbReference type="PROSITE" id="PS51257">
    <property type="entry name" value="PROKAR_LIPOPROTEIN"/>
    <property type="match status" value="1"/>
</dbReference>
<evidence type="ECO:0000256" key="4">
    <source>
        <dbReference type="ARBA" id="ARBA00023139"/>
    </source>
</evidence>
<evidence type="ECO:0008006" key="8">
    <source>
        <dbReference type="Google" id="ProtNLM"/>
    </source>
</evidence>
<dbReference type="CDD" id="cd13585">
    <property type="entry name" value="PBP2_TMBP_like"/>
    <property type="match status" value="1"/>
</dbReference>
<dbReference type="Gene3D" id="3.40.190.10">
    <property type="entry name" value="Periplasmic binding protein-like II"/>
    <property type="match status" value="1"/>
</dbReference>
<evidence type="ECO:0000256" key="5">
    <source>
        <dbReference type="ARBA" id="ARBA00023288"/>
    </source>
</evidence>
<reference evidence="6" key="2">
    <citation type="submission" date="2020-09" db="EMBL/GenBank/DDBJ databases">
        <authorList>
            <person name="Sun Q."/>
            <person name="Zhou Y."/>
        </authorList>
    </citation>
    <scope>NUCLEOTIDE SEQUENCE</scope>
    <source>
        <strain evidence="6">CGMCC 1.15178</strain>
    </source>
</reference>
<protein>
    <recommendedName>
        <fullName evidence="8">Sugar ABC transporter substrate-binding protein</fullName>
    </recommendedName>
</protein>
<comment type="caution">
    <text evidence="6">The sequence shown here is derived from an EMBL/GenBank/DDBJ whole genome shotgun (WGS) entry which is preliminary data.</text>
</comment>
<keyword evidence="7" id="KW-1185">Reference proteome</keyword>
<gene>
    <name evidence="6" type="ORF">GCM10010911_42270</name>
</gene>
<dbReference type="InterPro" id="IPR050490">
    <property type="entry name" value="Bact_solute-bd_prot1"/>
</dbReference>
<organism evidence="6 7">
    <name type="scientific">Paenibacillus nasutitermitis</name>
    <dbReference type="NCBI Taxonomy" id="1652958"/>
    <lineage>
        <taxon>Bacteria</taxon>
        <taxon>Bacillati</taxon>
        <taxon>Bacillota</taxon>
        <taxon>Bacilli</taxon>
        <taxon>Bacillales</taxon>
        <taxon>Paenibacillaceae</taxon>
        <taxon>Paenibacillus</taxon>
    </lineage>
</organism>
<dbReference type="AlphaFoldDB" id="A0A916Z7I4"/>
<dbReference type="EMBL" id="BMHP01000003">
    <property type="protein sequence ID" value="GGD79729.1"/>
    <property type="molecule type" value="Genomic_DNA"/>
</dbReference>
<dbReference type="PANTHER" id="PTHR43649">
    <property type="entry name" value="ARABINOSE-BINDING PROTEIN-RELATED"/>
    <property type="match status" value="1"/>
</dbReference>
<evidence type="ECO:0000313" key="7">
    <source>
        <dbReference type="Proteomes" id="UP000612456"/>
    </source>
</evidence>
<sequence length="434" mass="47868">MKRGLVAVIILSFLIGLVGCSGTDGSSGDDGKTTVTLWTFADTHKQYYDEMKTKYEKEHPDVKIKIELLESNALFDKYTVVAQSGGKDAPDLIDVEQGAFPRYIKGDIPFEPLNSYLDQGGFTDALPKGRLDLYTVDSKIYGIEIAACVSALYYRKDLYDAAGIDVSKLTTWDAFMEASKPLLAKDTFIFGGSEKSFDVFQSLLRQEGGDIVTADGKLGFNTDKGKMVMNRILSWKEQGLMSKSSPDGPQLWEAYAKGRFLAATGPDWWAGQLVQNAPNLSGKWAAAPMPLGGPDSVPTTVLGGTGLAVSKFSKNKEAAFDFLRYTHLDEENVVRSFQIINLFPALTSAARSEAMHKESDMTEYFGGQDLASLYTQLGEQAPSQNQAWWRSLIGKAWDKYEPDFQKGKLTPEQFLADVETELSSLMASEEAREK</sequence>
<keyword evidence="5" id="KW-0449">Lipoprotein</keyword>
<keyword evidence="1" id="KW-1003">Cell membrane</keyword>
<evidence type="ECO:0000313" key="6">
    <source>
        <dbReference type="EMBL" id="GGD79729.1"/>
    </source>
</evidence>
<reference evidence="6" key="1">
    <citation type="journal article" date="2014" name="Int. J. Syst. Evol. Microbiol.">
        <title>Complete genome sequence of Corynebacterium casei LMG S-19264T (=DSM 44701T), isolated from a smear-ripened cheese.</title>
        <authorList>
            <consortium name="US DOE Joint Genome Institute (JGI-PGF)"/>
            <person name="Walter F."/>
            <person name="Albersmeier A."/>
            <person name="Kalinowski J."/>
            <person name="Ruckert C."/>
        </authorList>
    </citation>
    <scope>NUCLEOTIDE SEQUENCE</scope>
    <source>
        <strain evidence="6">CGMCC 1.15178</strain>
    </source>
</reference>
<accession>A0A916Z7I4</accession>
<dbReference type="RefSeq" id="WP_188994631.1">
    <property type="nucleotide sequence ID" value="NZ_BMHP01000003.1"/>
</dbReference>
<keyword evidence="3" id="KW-0472">Membrane</keyword>